<dbReference type="InterPro" id="IPR016024">
    <property type="entry name" value="ARM-type_fold"/>
</dbReference>
<comment type="caution">
    <text evidence="2">The sequence shown here is derived from an EMBL/GenBank/DDBJ whole genome shotgun (WGS) entry which is preliminary data.</text>
</comment>
<keyword evidence="3" id="KW-1185">Reference proteome</keyword>
<evidence type="ECO:0008006" key="4">
    <source>
        <dbReference type="Google" id="ProtNLM"/>
    </source>
</evidence>
<evidence type="ECO:0000313" key="3">
    <source>
        <dbReference type="Proteomes" id="UP001460270"/>
    </source>
</evidence>
<dbReference type="InterPro" id="IPR052133">
    <property type="entry name" value="Immune_Signaling-Apoptosis_Reg"/>
</dbReference>
<evidence type="ECO:0000256" key="1">
    <source>
        <dbReference type="SAM" id="MobiDB-lite"/>
    </source>
</evidence>
<name>A0AAW0Q0B4_9GOBI</name>
<dbReference type="AlphaFoldDB" id="A0AAW0Q0B4"/>
<organism evidence="2 3">
    <name type="scientific">Mugilogobius chulae</name>
    <name type="common">yellowstripe goby</name>
    <dbReference type="NCBI Taxonomy" id="88201"/>
    <lineage>
        <taxon>Eukaryota</taxon>
        <taxon>Metazoa</taxon>
        <taxon>Chordata</taxon>
        <taxon>Craniata</taxon>
        <taxon>Vertebrata</taxon>
        <taxon>Euteleostomi</taxon>
        <taxon>Actinopterygii</taxon>
        <taxon>Neopterygii</taxon>
        <taxon>Teleostei</taxon>
        <taxon>Neoteleostei</taxon>
        <taxon>Acanthomorphata</taxon>
        <taxon>Gobiaria</taxon>
        <taxon>Gobiiformes</taxon>
        <taxon>Gobioidei</taxon>
        <taxon>Gobiidae</taxon>
        <taxon>Gobionellinae</taxon>
        <taxon>Mugilogobius</taxon>
    </lineage>
</organism>
<feature type="compositionally biased region" description="Polar residues" evidence="1">
    <location>
        <begin position="1185"/>
        <end position="1198"/>
    </location>
</feature>
<dbReference type="GO" id="GO:0007127">
    <property type="term" value="P:meiosis I"/>
    <property type="evidence" value="ECO:0007669"/>
    <property type="project" value="TreeGrafter"/>
</dbReference>
<dbReference type="PANTHER" id="PTHR12044">
    <property type="entry name" value="BCL2 INTERACTING MEDIATOR OF CELL DEATH"/>
    <property type="match status" value="1"/>
</dbReference>
<dbReference type="Proteomes" id="UP001460270">
    <property type="component" value="Unassembled WGS sequence"/>
</dbReference>
<accession>A0AAW0Q0B4</accession>
<dbReference type="Gene3D" id="1.25.10.10">
    <property type="entry name" value="Leucine-rich Repeat Variant"/>
    <property type="match status" value="1"/>
</dbReference>
<evidence type="ECO:0000313" key="2">
    <source>
        <dbReference type="EMBL" id="KAK7939346.1"/>
    </source>
</evidence>
<sequence length="1204" mass="133487">MLCVLCVVEMMERTDVASVRKSYALSGVSGVLKCSPGAFKELLRQDQRVSLRFIASLLGMLQTTEDTATLEKVNQVLLQLLLELQSEPPFRFVLDQIHKQLSGRFNAKGLLPTFHFIGRLLESVPSIANVLVTQYVPLLEDLCTILTSPDEELKASVLFVWLKLFGTAAAAVPAPIRDRICILLLQILANANSTTLISSCIGLLWLLVQLAEAVSVLMNSAAGLLMCEESQNSQTPEQQPPEHSPLPLILKKLLLSGDEMLQVGSAKCIASVLLHSPHQYSAPFIKADVPEFLFDRLASTRNEALLWSVYSCLKLMTEDSLFFSQCHSVYGIESLVRSLREALRLSNLEVPKQGFLLLTDILKRQPPEVRLFPSPPGFVAVSEALEAGVSCPCLLVATQAVKTTSILFRKKHQSRPVQFMEITKLIENISTRFSELLLLAEECASEPGLKENAFTAPSKTQQNEDSLESLCRCMLRCCDSVWIPAVIRASQNGPNAQILQYFYCILSSQFFLLPSLMPAFAIKLASSGFLRLALEHKGLLCTGNRNPNLNASCCEFLLKLSVCLCKQSDFNQLGGNMLLSHLPALSCPLSDWTSLLLETHGLQLCDYKGQRAMQYCVLLLLYLAFRQGDRLLPDHTVFTSVVWLLCSVQEQGSCVLPHFVLRSALYLLAVTQDNSPSLDKTQLKYINKSVFSCQSFSSVYIHHPPLLHFICRYSELAERYRALVLELWLTSKASHSVLNMEDSGEKRHAKEDNEPEITQLLTLIEKYPAVTTTLLDMVCTRETGLAQRALSVLEILLNSETHYKIELYTNLRPALLHALQKLSFEEAGRELAQRNVTQVKSLPLVLRLLCATQASEPLSSVSYSKTDGESFKLLYHVSNLAGKLKPDNMESLLPAISYMHSNLSQSVASFTDRAVSMLLSNTVLMELLQTIVSSPSSSASAELLRSSHLLLTSLITLQNVHSAKVHKSIMWSLDKAIQQLVFHKKNTDGLLLVSFLRLLQVLLDVDFASPVLSVATAPCLVGPRPLGIEDGVLYPLGVKGTKFLSMALNELLLQKHDVLLGASVSCLSSLLRFLKRKSPTTVQSIVSQPWSRFLLFCLLGSGQSCLLHPAILQLITLLLRHSSTAVLWEPDLLSVIQVVEKTGVNELGQETTEALRLLLTEIQRNTLHPPPTDRDKQRVTSIMESLGPQTTENIQHPSVDSVCL</sequence>
<dbReference type="SUPFAM" id="SSF48371">
    <property type="entry name" value="ARM repeat"/>
    <property type="match status" value="1"/>
</dbReference>
<protein>
    <recommendedName>
        <fullName evidence="4">Meiosis inhibitor protein 1</fullName>
    </recommendedName>
</protein>
<gene>
    <name evidence="2" type="ORF">WMY93_002672</name>
</gene>
<dbReference type="InterPro" id="IPR011989">
    <property type="entry name" value="ARM-like"/>
</dbReference>
<feature type="region of interest" description="Disordered" evidence="1">
    <location>
        <begin position="1185"/>
        <end position="1204"/>
    </location>
</feature>
<proteinExistence type="predicted"/>
<dbReference type="EMBL" id="JBBPFD010000002">
    <property type="protein sequence ID" value="KAK7939346.1"/>
    <property type="molecule type" value="Genomic_DNA"/>
</dbReference>
<reference evidence="3" key="1">
    <citation type="submission" date="2024-04" db="EMBL/GenBank/DDBJ databases">
        <title>Salinicola lusitanus LLJ914,a marine bacterium isolated from the Okinawa Trough.</title>
        <authorList>
            <person name="Li J."/>
        </authorList>
    </citation>
    <scope>NUCLEOTIDE SEQUENCE [LARGE SCALE GENOMIC DNA]</scope>
</reference>
<dbReference type="PANTHER" id="PTHR12044:SF14">
    <property type="entry name" value="MEIOTIC DOUBLE-STRANDED BREAK FORMATION PROTEIN 1"/>
    <property type="match status" value="1"/>
</dbReference>